<dbReference type="Proteomes" id="UP000095287">
    <property type="component" value="Unplaced"/>
</dbReference>
<proteinExistence type="predicted"/>
<reference evidence="2" key="1">
    <citation type="submission" date="2016-11" db="UniProtKB">
        <authorList>
            <consortium name="WormBaseParasite"/>
        </authorList>
    </citation>
    <scope>IDENTIFICATION</scope>
</reference>
<sequence>MTGAIVGCFLAVITVVYFRKLLVVPPIRPELRTRVQFVNEDDARDARVVDMESCPTQLSSPTQRSEEV</sequence>
<accession>A0A1I8AX19</accession>
<protein>
    <submittedName>
        <fullName evidence="2">Secreted protein</fullName>
    </submittedName>
</protein>
<dbReference type="AlphaFoldDB" id="A0A1I8AX19"/>
<evidence type="ECO:0000313" key="1">
    <source>
        <dbReference type="Proteomes" id="UP000095287"/>
    </source>
</evidence>
<evidence type="ECO:0000313" key="2">
    <source>
        <dbReference type="WBParaSite" id="L893_g9830.t1"/>
    </source>
</evidence>
<dbReference type="WBParaSite" id="L893_g9830.t1">
    <property type="protein sequence ID" value="L893_g9830.t1"/>
    <property type="gene ID" value="L893_g9830"/>
</dbReference>
<name>A0A1I8AX19_9BILA</name>
<organism evidence="1 2">
    <name type="scientific">Steinernema glaseri</name>
    <dbReference type="NCBI Taxonomy" id="37863"/>
    <lineage>
        <taxon>Eukaryota</taxon>
        <taxon>Metazoa</taxon>
        <taxon>Ecdysozoa</taxon>
        <taxon>Nematoda</taxon>
        <taxon>Chromadorea</taxon>
        <taxon>Rhabditida</taxon>
        <taxon>Tylenchina</taxon>
        <taxon>Panagrolaimomorpha</taxon>
        <taxon>Strongyloidoidea</taxon>
        <taxon>Steinernematidae</taxon>
        <taxon>Steinernema</taxon>
    </lineage>
</organism>
<keyword evidence="1" id="KW-1185">Reference proteome</keyword>